<name>A0ABT4HBX3_MYCIR</name>
<dbReference type="RefSeq" id="WP_268785404.1">
    <property type="nucleotide sequence ID" value="NZ_JAPQYE010000002.1"/>
</dbReference>
<protein>
    <submittedName>
        <fullName evidence="2">Uncharacterized protein</fullName>
    </submittedName>
</protein>
<keyword evidence="3" id="KW-1185">Reference proteome</keyword>
<feature type="region of interest" description="Disordered" evidence="1">
    <location>
        <begin position="121"/>
        <end position="140"/>
    </location>
</feature>
<evidence type="ECO:0000313" key="3">
    <source>
        <dbReference type="Proteomes" id="UP001084650"/>
    </source>
</evidence>
<evidence type="ECO:0000313" key="2">
    <source>
        <dbReference type="EMBL" id="MCZ0727262.1"/>
    </source>
</evidence>
<proteinExistence type="predicted"/>
<dbReference type="Proteomes" id="UP001084650">
    <property type="component" value="Unassembled WGS sequence"/>
</dbReference>
<evidence type="ECO:0000256" key="1">
    <source>
        <dbReference type="SAM" id="MobiDB-lite"/>
    </source>
</evidence>
<comment type="caution">
    <text evidence="2">The sequence shown here is derived from an EMBL/GenBank/DDBJ whole genome shotgun (WGS) entry which is preliminary data.</text>
</comment>
<sequence length="260" mass="29755">MTENFVIGNWYLETNRRGHYLAFNSSQGQAERLVFAIDETRLGVRAWGESFRPARDGVSYDWYVLLKSRRSRDECLSVLNQLLAERNRQSEDNDFVPEHIDSDDSKNFWQRLVSVLPWVHEPESRSPGEGPESRGVFTEADDDLNRRPIYELVVSLDTSSWQTSGVLSELGYKVGRSGLNASARRQILRNALTVALIAQSSEIESYVREWGAPNSSQRGDKIERCLSGFANTARRRSADMSDAIADWEADLEWFRTQRGR</sequence>
<dbReference type="EMBL" id="JAPQYE010000002">
    <property type="protein sequence ID" value="MCZ0727262.1"/>
    <property type="molecule type" value="Genomic_DNA"/>
</dbReference>
<gene>
    <name evidence="2" type="ORF">OY187_04325</name>
</gene>
<reference evidence="2" key="1">
    <citation type="submission" date="2022-12" db="EMBL/GenBank/DDBJ databases">
        <title>Whole genome sequence of Mycolicibacterium iranicum strain SBH312.</title>
        <authorList>
            <person name="Jani J."/>
            <person name="Arifin Mustapha Z."/>
            <person name="Ahmed K."/>
            <person name="Kai Ling C."/>
        </authorList>
    </citation>
    <scope>NUCLEOTIDE SEQUENCE</scope>
    <source>
        <strain evidence="2">SBH312</strain>
    </source>
</reference>
<organism evidence="2 3">
    <name type="scientific">Mycolicibacterium iranicum</name>
    <name type="common">Mycobacterium iranicum</name>
    <dbReference type="NCBI Taxonomy" id="912594"/>
    <lineage>
        <taxon>Bacteria</taxon>
        <taxon>Bacillati</taxon>
        <taxon>Actinomycetota</taxon>
        <taxon>Actinomycetes</taxon>
        <taxon>Mycobacteriales</taxon>
        <taxon>Mycobacteriaceae</taxon>
        <taxon>Mycolicibacterium</taxon>
    </lineage>
</organism>
<accession>A0ABT4HBX3</accession>